<dbReference type="Proteomes" id="UP000046395">
    <property type="component" value="Unassembled WGS sequence"/>
</dbReference>
<organism evidence="2 3">
    <name type="scientific">Trichuris muris</name>
    <name type="common">Mouse whipworm</name>
    <dbReference type="NCBI Taxonomy" id="70415"/>
    <lineage>
        <taxon>Eukaryota</taxon>
        <taxon>Metazoa</taxon>
        <taxon>Ecdysozoa</taxon>
        <taxon>Nematoda</taxon>
        <taxon>Enoplea</taxon>
        <taxon>Dorylaimia</taxon>
        <taxon>Trichinellida</taxon>
        <taxon>Trichuridae</taxon>
        <taxon>Trichuris</taxon>
    </lineage>
</organism>
<evidence type="ECO:0000256" key="1">
    <source>
        <dbReference type="SAM" id="MobiDB-lite"/>
    </source>
</evidence>
<evidence type="ECO:0000313" key="2">
    <source>
        <dbReference type="Proteomes" id="UP000046395"/>
    </source>
</evidence>
<feature type="compositionally biased region" description="Basic and acidic residues" evidence="1">
    <location>
        <begin position="123"/>
        <end position="135"/>
    </location>
</feature>
<feature type="compositionally biased region" description="Basic residues" evidence="1">
    <location>
        <begin position="72"/>
        <end position="92"/>
    </location>
</feature>
<dbReference type="AlphaFoldDB" id="A0A5S6QEX4"/>
<dbReference type="WBParaSite" id="TMUE_1000005452.1">
    <property type="protein sequence ID" value="TMUE_1000005452.1"/>
    <property type="gene ID" value="WBGene00287719"/>
</dbReference>
<accession>A0A5S6QEX4</accession>
<feature type="region of interest" description="Disordered" evidence="1">
    <location>
        <begin position="51"/>
        <end position="137"/>
    </location>
</feature>
<sequence>MNTSLWTSEWKYFGDDDKSSESKKKKKQPPKRRSVIQGNLDVLAGVAEFPENTGLPTVNYMSDPNESDSAAKKKKKKDRKSKSEKQKRKSHRQSVEEGNLSVLSGNPKFTSEHAGLDRQLAMHLEKMESKAKNSDSENQNLTVGIIVALIVGFTLNSTLGRGKSP</sequence>
<protein>
    <submittedName>
        <fullName evidence="3">Uncharacterized protein</fullName>
    </submittedName>
</protein>
<feature type="compositionally biased region" description="Basic and acidic residues" evidence="1">
    <location>
        <begin position="13"/>
        <end position="22"/>
    </location>
</feature>
<proteinExistence type="predicted"/>
<evidence type="ECO:0000313" key="3">
    <source>
        <dbReference type="WBParaSite" id="TMUE_1000005452.1"/>
    </source>
</evidence>
<feature type="compositionally biased region" description="Basic residues" evidence="1">
    <location>
        <begin position="23"/>
        <end position="34"/>
    </location>
</feature>
<feature type="compositionally biased region" description="Polar residues" evidence="1">
    <location>
        <begin position="54"/>
        <end position="64"/>
    </location>
</feature>
<feature type="region of interest" description="Disordered" evidence="1">
    <location>
        <begin position="13"/>
        <end position="39"/>
    </location>
</feature>
<keyword evidence="2" id="KW-1185">Reference proteome</keyword>
<name>A0A5S6QEX4_TRIMR</name>
<reference evidence="3" key="1">
    <citation type="submission" date="2019-12" db="UniProtKB">
        <authorList>
            <consortium name="WormBaseParasite"/>
        </authorList>
    </citation>
    <scope>IDENTIFICATION</scope>
</reference>